<dbReference type="AlphaFoldDB" id="A0A246G740"/>
<feature type="non-terminal residue" evidence="1">
    <location>
        <position position="1"/>
    </location>
</feature>
<sequence>TQQGTVTYLKDKITTGDSELLNYYTDDEKEINAQVSALPNYNKQSYYIIYSDKLSSSNIQGFMPLGGQFGYVFGGTNTSAHELGHGVFALEHPFANEGDKGKTSFLMDYGSGTTLSHIDWAQINNPKLKFYGFQGDSQGEFNGGFALNPKYEYIQVNSSTITGMLKVSSGALQGFVENGKYYTWDGQNYTDNGDVGNVKKINPTKDTDVIYLFYDTDNICGFKKYIETTYGKISKLKSEQDFIKFYTDNKALAKLVGCTPNNKEKWDYKEKTTDNGGNGLTLVNLIKTEKVSKLVLEKLANLLSKTTKNGITKENHVLNGRIILTAENAADNTYQISVKNENGKEYYYIGDKKQEILPNDIYFWLEHNSEGKIRVKKVLTGDSFDTAFAANLQKWDDQLVWEQSTFFEKLTSTAYSAVDGYFTGMYDVLDMLSKGIGKLKLQPSVYDCKNSEYNPIYAEIFSYINLSSIIQDRIADTLAQSYPQFQDILNNGKPSQIQFALFCGVYNGLIDVVKSVPDLAKLLISPLSSKGREANSKFITQLEQTEITEENADGTEKILYGKGFSFGKIWYLLKDGIADQFDSQQPCKTAEFVGSIAGPIVVMCLGDVEAGAGIFSRIGSTTLKALQFCDKLADPFRYVGMGFRLVKKPVGKLFIAIKNSTGDVIRQIDDKLYKVRLIVNGTELPNGVELAYDDVVKLVDAAGNEIPMSINAIPSQVKLVGGKVGTATLADVSKDIFGEVSENLLNRFKNVGLTDIEIKRVIDKFPTDKVNIGKTIAQMLEEGAFDNVTHLKKFLDDIKASADLQDLVKSGKDFAEVWSLLYKNSREGLRKSKEAILAFIKLKQNPSFEKMGLSDELIAKLQGYSTSTRSASFADIVNDLDKFGKFIYDNNSNIENFDKILGILKRTDQVGNNYKQGVHWMLRDLNTNGDVFKGKNIKFEHSIPNARPTNGNSSIDLFCANCSPANLKVEYKSGPGSITSSTIKEQFIERDLFNATNLNEIQWRMEGTNLTKDNLKSWLKENKQSIETIINGNNIDLKNKFKRFFNISDFSNSISNNDIDN</sequence>
<dbReference type="EMBL" id="MTCY01000099">
    <property type="protein sequence ID" value="OWP74106.1"/>
    <property type="molecule type" value="Genomic_DNA"/>
</dbReference>
<accession>A0A246G740</accession>
<protein>
    <submittedName>
        <fullName evidence="1">Uncharacterized protein</fullName>
    </submittedName>
</protein>
<evidence type="ECO:0000313" key="2">
    <source>
        <dbReference type="Proteomes" id="UP000198034"/>
    </source>
</evidence>
<organism evidence="1 2">
    <name type="scientific">Flavobacterium columnare</name>
    <dbReference type="NCBI Taxonomy" id="996"/>
    <lineage>
        <taxon>Bacteria</taxon>
        <taxon>Pseudomonadati</taxon>
        <taxon>Bacteroidota</taxon>
        <taxon>Flavobacteriia</taxon>
        <taxon>Flavobacteriales</taxon>
        <taxon>Flavobacteriaceae</taxon>
        <taxon>Flavobacterium</taxon>
    </lineage>
</organism>
<proteinExistence type="predicted"/>
<reference evidence="1 2" key="1">
    <citation type="journal article" date="2017" name="Infect. Genet. Evol.">
        <title>Comparative genome analysis of fish pathogen Flavobacterium columnare reveals extensive sequence diversity within the species.</title>
        <authorList>
            <person name="Kayansamruaj P."/>
            <person name="Dong H.T."/>
            <person name="Hirono I."/>
            <person name="Kondo H."/>
            <person name="Senapin S."/>
            <person name="Rodkhum C."/>
        </authorList>
    </citation>
    <scope>NUCLEOTIDE SEQUENCE [LARGE SCALE GENOMIC DNA]</scope>
    <source>
        <strain evidence="1 2">1214</strain>
    </source>
</reference>
<dbReference type="Proteomes" id="UP000198034">
    <property type="component" value="Unassembled WGS sequence"/>
</dbReference>
<feature type="non-terminal residue" evidence="1">
    <location>
        <position position="1061"/>
    </location>
</feature>
<name>A0A246G740_9FLAO</name>
<comment type="caution">
    <text evidence="1">The sequence shown here is derived from an EMBL/GenBank/DDBJ whole genome shotgun (WGS) entry which is preliminary data.</text>
</comment>
<gene>
    <name evidence="1" type="ORF">BWK62_15040</name>
</gene>
<evidence type="ECO:0000313" key="1">
    <source>
        <dbReference type="EMBL" id="OWP74106.1"/>
    </source>
</evidence>